<accession>A0ABU1G683</accession>
<organism evidence="1 2">
    <name type="scientific">Halomonas koreensis</name>
    <dbReference type="NCBI Taxonomy" id="245385"/>
    <lineage>
        <taxon>Bacteria</taxon>
        <taxon>Pseudomonadati</taxon>
        <taxon>Pseudomonadota</taxon>
        <taxon>Gammaproteobacteria</taxon>
        <taxon>Oceanospirillales</taxon>
        <taxon>Halomonadaceae</taxon>
        <taxon>Halomonas</taxon>
    </lineage>
</organism>
<keyword evidence="2" id="KW-1185">Reference proteome</keyword>
<dbReference type="Pfam" id="PF03592">
    <property type="entry name" value="Terminase_2"/>
    <property type="match status" value="1"/>
</dbReference>
<comment type="caution">
    <text evidence="1">The sequence shown here is derived from an EMBL/GenBank/DDBJ whole genome shotgun (WGS) entry which is preliminary data.</text>
</comment>
<proteinExistence type="predicted"/>
<name>A0ABU1G683_9GAMM</name>
<dbReference type="InterPro" id="IPR005335">
    <property type="entry name" value="Terminase_ssu"/>
</dbReference>
<dbReference type="Gene3D" id="1.10.10.1400">
    <property type="entry name" value="Terminase, small subunit, N-terminal DNA-binding domain, HTH motif"/>
    <property type="match status" value="1"/>
</dbReference>
<reference evidence="1 2" key="1">
    <citation type="submission" date="2023-04" db="EMBL/GenBank/DDBJ databases">
        <title>A long-awaited taxogenomic arrangement of the family Halomonadaceae.</title>
        <authorList>
            <person name="De La Haba R."/>
            <person name="Chuvochina M."/>
            <person name="Wittouck S."/>
            <person name="Arahal D.R."/>
            <person name="Sanchez-Porro C."/>
            <person name="Hugenholtz P."/>
            <person name="Ventosa A."/>
        </authorList>
    </citation>
    <scope>NUCLEOTIDE SEQUENCE [LARGE SCALE GENOMIC DNA]</scope>
    <source>
        <strain evidence="1 2">DSM 23530</strain>
    </source>
</reference>
<dbReference type="InterPro" id="IPR038713">
    <property type="entry name" value="Terminase_Gp1_N_sf"/>
</dbReference>
<dbReference type="RefSeq" id="WP_309653515.1">
    <property type="nucleotide sequence ID" value="NZ_JARWAK010000013.1"/>
</dbReference>
<evidence type="ECO:0000313" key="2">
    <source>
        <dbReference type="Proteomes" id="UP001264519"/>
    </source>
</evidence>
<evidence type="ECO:0000313" key="1">
    <source>
        <dbReference type="EMBL" id="MDR5867934.1"/>
    </source>
</evidence>
<sequence length="184" mass="20710">MSKLKNPRHEAFAQQYALTHNASEAYRQAFKAAGRMKPADIASSASRLLKNVNVASRVSELQEVVAKKAEEEFSVDATYVLKRLVEIDQMDVADILADDGSILPVKQWPKAWRRTLSAMDVAELWEGYGEEREQTGLLKKIKWPDKVKNLELLGKHVDVQAFKERTELSGGLSMTHEEALDELA</sequence>
<gene>
    <name evidence="1" type="ORF">QC818_14170</name>
</gene>
<protein>
    <submittedName>
        <fullName evidence="1">Terminase small subunit</fullName>
    </submittedName>
</protein>
<dbReference type="Proteomes" id="UP001264519">
    <property type="component" value="Unassembled WGS sequence"/>
</dbReference>
<dbReference type="EMBL" id="JARWAK010000013">
    <property type="protein sequence ID" value="MDR5867934.1"/>
    <property type="molecule type" value="Genomic_DNA"/>
</dbReference>